<dbReference type="InterPro" id="IPR000718">
    <property type="entry name" value="Peptidase_M13"/>
</dbReference>
<evidence type="ECO:0000259" key="9">
    <source>
        <dbReference type="Pfam" id="PF05649"/>
    </source>
</evidence>
<dbReference type="InterPro" id="IPR008753">
    <property type="entry name" value="Peptidase_M13_N"/>
</dbReference>
<comment type="similarity">
    <text evidence="2">Belongs to the peptidase M13 family.</text>
</comment>
<evidence type="ECO:0000256" key="2">
    <source>
        <dbReference type="ARBA" id="ARBA00007357"/>
    </source>
</evidence>
<evidence type="ECO:0000256" key="6">
    <source>
        <dbReference type="ARBA" id="ARBA00022833"/>
    </source>
</evidence>
<dbReference type="CDD" id="cd08662">
    <property type="entry name" value="M13"/>
    <property type="match status" value="1"/>
</dbReference>
<dbReference type="GO" id="GO:0046872">
    <property type="term" value="F:metal ion binding"/>
    <property type="evidence" value="ECO:0007669"/>
    <property type="project" value="UniProtKB-KW"/>
</dbReference>
<accession>A0A1X2IVH1</accession>
<dbReference type="STRING" id="90262.A0A1X2IVH1"/>
<keyword evidence="11" id="KW-1185">Reference proteome</keyword>
<dbReference type="PANTHER" id="PTHR11733:SF167">
    <property type="entry name" value="FI17812P1-RELATED"/>
    <property type="match status" value="1"/>
</dbReference>
<dbReference type="Pfam" id="PF01431">
    <property type="entry name" value="Peptidase_M13"/>
    <property type="match status" value="1"/>
</dbReference>
<dbReference type="EMBL" id="MCGE01000003">
    <property type="protein sequence ID" value="ORZ23069.1"/>
    <property type="molecule type" value="Genomic_DNA"/>
</dbReference>
<evidence type="ECO:0000256" key="1">
    <source>
        <dbReference type="ARBA" id="ARBA00001947"/>
    </source>
</evidence>
<dbReference type="Gene3D" id="3.40.390.10">
    <property type="entry name" value="Collagenase (Catalytic Domain)"/>
    <property type="match status" value="1"/>
</dbReference>
<dbReference type="Gene3D" id="1.10.1380.10">
    <property type="entry name" value="Neutral endopeptidase , domain2"/>
    <property type="match status" value="1"/>
</dbReference>
<dbReference type="PROSITE" id="PS51885">
    <property type="entry name" value="NEPRILYSIN"/>
    <property type="match status" value="1"/>
</dbReference>
<dbReference type="GO" id="GO:0004222">
    <property type="term" value="F:metalloendopeptidase activity"/>
    <property type="evidence" value="ECO:0007669"/>
    <property type="project" value="InterPro"/>
</dbReference>
<evidence type="ECO:0000313" key="11">
    <source>
        <dbReference type="Proteomes" id="UP000193560"/>
    </source>
</evidence>
<dbReference type="AlphaFoldDB" id="A0A1X2IVH1"/>
<dbReference type="PANTHER" id="PTHR11733">
    <property type="entry name" value="ZINC METALLOPROTEASE FAMILY M13 NEPRILYSIN-RELATED"/>
    <property type="match status" value="1"/>
</dbReference>
<dbReference type="SUPFAM" id="SSF55486">
    <property type="entry name" value="Metalloproteases ('zincins'), catalytic domain"/>
    <property type="match status" value="1"/>
</dbReference>
<evidence type="ECO:0000259" key="8">
    <source>
        <dbReference type="Pfam" id="PF01431"/>
    </source>
</evidence>
<feature type="domain" description="Peptidase M13 N-terminal" evidence="9">
    <location>
        <begin position="36"/>
        <end position="402"/>
    </location>
</feature>
<dbReference type="PRINTS" id="PR00786">
    <property type="entry name" value="NEPRILYSIN"/>
</dbReference>
<evidence type="ECO:0000256" key="3">
    <source>
        <dbReference type="ARBA" id="ARBA00022670"/>
    </source>
</evidence>
<dbReference type="InterPro" id="IPR042089">
    <property type="entry name" value="Peptidase_M13_dom_2"/>
</dbReference>
<dbReference type="GO" id="GO:0016485">
    <property type="term" value="P:protein processing"/>
    <property type="evidence" value="ECO:0007669"/>
    <property type="project" value="TreeGrafter"/>
</dbReference>
<sequence>MVSLSIPSSSNEVCATPGCIQSALRILADVDFNLDPCSDFYQYTCVGTFQYLRNANMEVIENILTGSYEDVALESTAAEEKAADKANFRLVKDFFQSCMNQDHRDKLGVQPLQDFIFPLKNDNLHDILTKLELNGISGPIFSAGVNPDEKNPNQNVVTLAQPNLGLPSKEYFKRKDVTDVYRHTMKALSRLILPTLDNEDVDKIVDFETQLADISIALENLQDPLAVYNPVTLENLEKRYAFFDWRHFFEQVTPENRTPHKIILLTPGFFDALAKIWAETNDELIKSYTLLSTVRKLASLLNTSTTDSLQDLNGKLTGQKSQPPLTLTCSKFTNDAFGDILGHYFINAAFDDHNLTSEKVQEQLETIHTIYAQRLELIDWLDEATRRKALEKIKKMAIKSMYSTVSPDIRSPLSLNEFYSGLVDTINPDTHFRNSLAVGAWRINKKWSSLNNPVNKDEWFMEPQTVNAYFSPSFNQVVVPAGILQPPFFNINSEPLSLGGIGVVIGHELTHGFDNSGRLYDGDGVLTQWWSNATKEQFNEKAQCFIDQYSNFSIQGPDGKEYPVNGKMTLGENLADNGGISLAYEAFSKTPQARLSGIDISPEALFFINFGRVWCAKERPERSVRRILGDVHSPARVRVNAAVQNMPQFAEVFNCPEGSPMNPTSKCKLW</sequence>
<dbReference type="InterPro" id="IPR018497">
    <property type="entry name" value="Peptidase_M13_C"/>
</dbReference>
<comment type="caution">
    <text evidence="10">The sequence shown here is derived from an EMBL/GenBank/DDBJ whole genome shotgun (WGS) entry which is preliminary data.</text>
</comment>
<keyword evidence="4" id="KW-0479">Metal-binding</keyword>
<evidence type="ECO:0000313" key="10">
    <source>
        <dbReference type="EMBL" id="ORZ23069.1"/>
    </source>
</evidence>
<evidence type="ECO:0000256" key="7">
    <source>
        <dbReference type="ARBA" id="ARBA00023049"/>
    </source>
</evidence>
<keyword evidence="5" id="KW-0378">Hydrolase</keyword>
<dbReference type="Pfam" id="PF05649">
    <property type="entry name" value="Peptidase_M13_N"/>
    <property type="match status" value="1"/>
</dbReference>
<organism evidence="10 11">
    <name type="scientific">Absidia repens</name>
    <dbReference type="NCBI Taxonomy" id="90262"/>
    <lineage>
        <taxon>Eukaryota</taxon>
        <taxon>Fungi</taxon>
        <taxon>Fungi incertae sedis</taxon>
        <taxon>Mucoromycota</taxon>
        <taxon>Mucoromycotina</taxon>
        <taxon>Mucoromycetes</taxon>
        <taxon>Mucorales</taxon>
        <taxon>Cunninghamellaceae</taxon>
        <taxon>Absidia</taxon>
    </lineage>
</organism>
<reference evidence="10 11" key="1">
    <citation type="submission" date="2016-07" db="EMBL/GenBank/DDBJ databases">
        <title>Pervasive Adenine N6-methylation of Active Genes in Fungi.</title>
        <authorList>
            <consortium name="DOE Joint Genome Institute"/>
            <person name="Mondo S.J."/>
            <person name="Dannebaum R.O."/>
            <person name="Kuo R.C."/>
            <person name="Labutti K."/>
            <person name="Haridas S."/>
            <person name="Kuo A."/>
            <person name="Salamov A."/>
            <person name="Ahrendt S.R."/>
            <person name="Lipzen A."/>
            <person name="Sullivan W."/>
            <person name="Andreopoulos W.B."/>
            <person name="Clum A."/>
            <person name="Lindquist E."/>
            <person name="Daum C."/>
            <person name="Ramamoorthy G.K."/>
            <person name="Gryganskyi A."/>
            <person name="Culley D."/>
            <person name="Magnuson J.K."/>
            <person name="James T.Y."/>
            <person name="O'Malley M.A."/>
            <person name="Stajich J.E."/>
            <person name="Spatafora J.W."/>
            <person name="Visel A."/>
            <person name="Grigoriev I.V."/>
        </authorList>
    </citation>
    <scope>NUCLEOTIDE SEQUENCE [LARGE SCALE GENOMIC DNA]</scope>
    <source>
        <strain evidence="10 11">NRRL 1336</strain>
    </source>
</reference>
<proteinExistence type="inferred from homology"/>
<dbReference type="OrthoDB" id="6475849at2759"/>
<comment type="cofactor">
    <cofactor evidence="1">
        <name>Zn(2+)</name>
        <dbReference type="ChEBI" id="CHEBI:29105"/>
    </cofactor>
</comment>
<name>A0A1X2IVH1_9FUNG</name>
<evidence type="ECO:0000256" key="5">
    <source>
        <dbReference type="ARBA" id="ARBA00022801"/>
    </source>
</evidence>
<keyword evidence="3" id="KW-0645">Protease</keyword>
<dbReference type="GO" id="GO:0005886">
    <property type="term" value="C:plasma membrane"/>
    <property type="evidence" value="ECO:0007669"/>
    <property type="project" value="TreeGrafter"/>
</dbReference>
<dbReference type="InterPro" id="IPR024079">
    <property type="entry name" value="MetalloPept_cat_dom_sf"/>
</dbReference>
<gene>
    <name evidence="10" type="ORF">BCR42DRAFT_366532</name>
</gene>
<evidence type="ECO:0000256" key="4">
    <source>
        <dbReference type="ARBA" id="ARBA00022723"/>
    </source>
</evidence>
<feature type="domain" description="Peptidase M13 C-terminal" evidence="8">
    <location>
        <begin position="467"/>
        <end position="669"/>
    </location>
</feature>
<keyword evidence="7" id="KW-0482">Metalloprotease</keyword>
<keyword evidence="6" id="KW-0862">Zinc</keyword>
<protein>
    <submittedName>
        <fullName evidence="10">Uncharacterized protein</fullName>
    </submittedName>
</protein>
<dbReference type="Proteomes" id="UP000193560">
    <property type="component" value="Unassembled WGS sequence"/>
</dbReference>